<dbReference type="STRING" id="411473.RUMCAL_02071"/>
<keyword evidence="2" id="KW-1185">Reference proteome</keyword>
<dbReference type="EMBL" id="AWVF01000253">
    <property type="protein sequence ID" value="ERJ94464.1"/>
    <property type="molecule type" value="Genomic_DNA"/>
</dbReference>
<sequence>MKLTQRIQAKSVSGNKSRTIKNHAGRAFLPSMVFSMKCRFLRKIRPFICRNFRQNSIESAIIIADFQKK</sequence>
<comment type="caution">
    <text evidence="1">The sequence shown here is derived from an EMBL/GenBank/DDBJ whole genome shotgun (WGS) entry which is preliminary data.</text>
</comment>
<protein>
    <submittedName>
        <fullName evidence="1">Uncharacterized protein</fullName>
    </submittedName>
</protein>
<accession>U2LY92</accession>
<dbReference type="Proteomes" id="UP000016662">
    <property type="component" value="Unassembled WGS sequence"/>
</dbReference>
<evidence type="ECO:0000313" key="2">
    <source>
        <dbReference type="Proteomes" id="UP000016662"/>
    </source>
</evidence>
<dbReference type="HOGENOM" id="CLU_2773392_0_0_9"/>
<proteinExistence type="predicted"/>
<organism evidence="1 2">
    <name type="scientific">Ruminococcus callidus ATCC 27760</name>
    <dbReference type="NCBI Taxonomy" id="411473"/>
    <lineage>
        <taxon>Bacteria</taxon>
        <taxon>Bacillati</taxon>
        <taxon>Bacillota</taxon>
        <taxon>Clostridia</taxon>
        <taxon>Eubacteriales</taxon>
        <taxon>Oscillospiraceae</taxon>
        <taxon>Ruminococcus</taxon>
    </lineage>
</organism>
<reference evidence="1 2" key="1">
    <citation type="submission" date="2013-07" db="EMBL/GenBank/DDBJ databases">
        <authorList>
            <person name="Weinstock G."/>
            <person name="Sodergren E."/>
            <person name="Wylie T."/>
            <person name="Fulton L."/>
            <person name="Fulton R."/>
            <person name="Fronick C."/>
            <person name="O'Laughlin M."/>
            <person name="Godfrey J."/>
            <person name="Miner T."/>
            <person name="Herter B."/>
            <person name="Appelbaum E."/>
            <person name="Cordes M."/>
            <person name="Lek S."/>
            <person name="Wollam A."/>
            <person name="Pepin K.H."/>
            <person name="Palsikar V.B."/>
            <person name="Mitreva M."/>
            <person name="Wilson R.K."/>
        </authorList>
    </citation>
    <scope>NUCLEOTIDE SEQUENCE [LARGE SCALE GENOMIC DNA]</scope>
    <source>
        <strain evidence="1 2">ATCC 27760</strain>
    </source>
</reference>
<evidence type="ECO:0000313" key="1">
    <source>
        <dbReference type="EMBL" id="ERJ94464.1"/>
    </source>
</evidence>
<gene>
    <name evidence="1" type="ORF">RUMCAL_02071</name>
</gene>
<dbReference type="AlphaFoldDB" id="U2LY92"/>
<name>U2LY92_9FIRM</name>